<dbReference type="GO" id="GO:0005886">
    <property type="term" value="C:plasma membrane"/>
    <property type="evidence" value="ECO:0007669"/>
    <property type="project" value="TreeGrafter"/>
</dbReference>
<evidence type="ECO:0000313" key="8">
    <source>
        <dbReference type="Proteomes" id="UP001188597"/>
    </source>
</evidence>
<organism evidence="7 8">
    <name type="scientific">Escallonia herrerae</name>
    <dbReference type="NCBI Taxonomy" id="1293975"/>
    <lineage>
        <taxon>Eukaryota</taxon>
        <taxon>Viridiplantae</taxon>
        <taxon>Streptophyta</taxon>
        <taxon>Embryophyta</taxon>
        <taxon>Tracheophyta</taxon>
        <taxon>Spermatophyta</taxon>
        <taxon>Magnoliopsida</taxon>
        <taxon>eudicotyledons</taxon>
        <taxon>Gunneridae</taxon>
        <taxon>Pentapetalae</taxon>
        <taxon>asterids</taxon>
        <taxon>campanulids</taxon>
        <taxon>Escalloniales</taxon>
        <taxon>Escalloniaceae</taxon>
        <taxon>Escallonia</taxon>
    </lineage>
</organism>
<keyword evidence="8" id="KW-1185">Reference proteome</keyword>
<keyword evidence="3 5" id="KW-1133">Transmembrane helix</keyword>
<feature type="domain" description="Late embryogenesis abundant protein LEA-2 subgroup" evidence="6">
    <location>
        <begin position="105"/>
        <end position="205"/>
    </location>
</feature>
<protein>
    <recommendedName>
        <fullName evidence="6">Late embryogenesis abundant protein LEA-2 subgroup domain-containing protein</fullName>
    </recommendedName>
</protein>
<proteinExistence type="predicted"/>
<dbReference type="PANTHER" id="PTHR31415">
    <property type="entry name" value="OS05G0367900 PROTEIN"/>
    <property type="match status" value="1"/>
</dbReference>
<dbReference type="Pfam" id="PF03168">
    <property type="entry name" value="LEA_2"/>
    <property type="match status" value="1"/>
</dbReference>
<evidence type="ECO:0000313" key="7">
    <source>
        <dbReference type="EMBL" id="KAK3029657.1"/>
    </source>
</evidence>
<keyword evidence="4 5" id="KW-0472">Membrane</keyword>
<evidence type="ECO:0000256" key="2">
    <source>
        <dbReference type="ARBA" id="ARBA00022692"/>
    </source>
</evidence>
<name>A0AA89BA84_9ASTE</name>
<dbReference type="GO" id="GO:0098542">
    <property type="term" value="P:defense response to other organism"/>
    <property type="evidence" value="ECO:0007669"/>
    <property type="project" value="InterPro"/>
</dbReference>
<dbReference type="PANTHER" id="PTHR31415:SF4">
    <property type="entry name" value="NDR1_HIN1-LIKE PROTEIN 3"/>
    <property type="match status" value="1"/>
</dbReference>
<accession>A0AA89BA84</accession>
<evidence type="ECO:0000256" key="5">
    <source>
        <dbReference type="SAM" id="Phobius"/>
    </source>
</evidence>
<reference evidence="7" key="1">
    <citation type="submission" date="2022-12" db="EMBL/GenBank/DDBJ databases">
        <title>Draft genome assemblies for two species of Escallonia (Escalloniales).</title>
        <authorList>
            <person name="Chanderbali A."/>
            <person name="Dervinis C."/>
            <person name="Anghel I."/>
            <person name="Soltis D."/>
            <person name="Soltis P."/>
            <person name="Zapata F."/>
        </authorList>
    </citation>
    <scope>NUCLEOTIDE SEQUENCE</scope>
    <source>
        <strain evidence="7">UCBG64.0493</strain>
        <tissue evidence="7">Leaf</tissue>
    </source>
</reference>
<dbReference type="InterPro" id="IPR004864">
    <property type="entry name" value="LEA_2"/>
</dbReference>
<evidence type="ECO:0000256" key="4">
    <source>
        <dbReference type="ARBA" id="ARBA00023136"/>
    </source>
</evidence>
<evidence type="ECO:0000259" key="6">
    <source>
        <dbReference type="Pfam" id="PF03168"/>
    </source>
</evidence>
<dbReference type="GO" id="GO:0009506">
    <property type="term" value="C:plasmodesma"/>
    <property type="evidence" value="ECO:0007669"/>
    <property type="project" value="TreeGrafter"/>
</dbReference>
<feature type="transmembrane region" description="Helical" evidence="5">
    <location>
        <begin position="48"/>
        <end position="71"/>
    </location>
</feature>
<dbReference type="AlphaFoldDB" id="A0AA89BA84"/>
<dbReference type="InterPro" id="IPR044839">
    <property type="entry name" value="NDR1-like"/>
</dbReference>
<evidence type="ECO:0000256" key="3">
    <source>
        <dbReference type="ARBA" id="ARBA00022989"/>
    </source>
</evidence>
<sequence>MSNLNGAYYGPSIPPPSKTYHRPGKGGGGGCGLFSCCCGCLCSCIFNLIFQILFTIAVIIGAVVLVIWLIFRPSNVKFHVTDTTLTQFDFSTANNTLYYNLALNMSIRNPNKRIGIYYDSIEARAFYNGQRFAATPLDKFYQGHKKTNNLTAEFKGQNVVMLGSKEVSNYDEDKRSGVYGVDLKLYLKIRMKFGWIKTTKFKPKIKCDLKVPLESNGGSSGGFQATSVFSGVAEIMAEGKGESLGGGIEVDGGDKVGGQDAADDAGYNCALW</sequence>
<dbReference type="EMBL" id="JAVXUP010000371">
    <property type="protein sequence ID" value="KAK3029657.1"/>
    <property type="molecule type" value="Genomic_DNA"/>
</dbReference>
<dbReference type="Proteomes" id="UP001188597">
    <property type="component" value="Unassembled WGS sequence"/>
</dbReference>
<evidence type="ECO:0000256" key="1">
    <source>
        <dbReference type="ARBA" id="ARBA00004167"/>
    </source>
</evidence>
<gene>
    <name evidence="7" type="ORF">RJ639_039390</name>
</gene>
<comment type="caution">
    <text evidence="7">The sequence shown here is derived from an EMBL/GenBank/DDBJ whole genome shotgun (WGS) entry which is preliminary data.</text>
</comment>
<keyword evidence="2 5" id="KW-0812">Transmembrane</keyword>
<comment type="subcellular location">
    <subcellularLocation>
        <location evidence="1">Membrane</location>
        <topology evidence="1">Single-pass membrane protein</topology>
    </subcellularLocation>
</comment>